<dbReference type="Proteomes" id="UP000276133">
    <property type="component" value="Unassembled WGS sequence"/>
</dbReference>
<comment type="caution">
    <text evidence="1">The sequence shown here is derived from an EMBL/GenBank/DDBJ whole genome shotgun (WGS) entry which is preliminary data.</text>
</comment>
<protein>
    <submittedName>
        <fullName evidence="1">Uncharacterized protein</fullName>
    </submittedName>
</protein>
<organism evidence="1 2">
    <name type="scientific">Brachionus plicatilis</name>
    <name type="common">Marine rotifer</name>
    <name type="synonym">Brachionus muelleri</name>
    <dbReference type="NCBI Taxonomy" id="10195"/>
    <lineage>
        <taxon>Eukaryota</taxon>
        <taxon>Metazoa</taxon>
        <taxon>Spiralia</taxon>
        <taxon>Gnathifera</taxon>
        <taxon>Rotifera</taxon>
        <taxon>Eurotatoria</taxon>
        <taxon>Monogononta</taxon>
        <taxon>Pseudotrocha</taxon>
        <taxon>Ploima</taxon>
        <taxon>Brachionidae</taxon>
        <taxon>Brachionus</taxon>
    </lineage>
</organism>
<evidence type="ECO:0000313" key="1">
    <source>
        <dbReference type="EMBL" id="RNA42212.1"/>
    </source>
</evidence>
<name>A0A3M7T2H1_BRAPC</name>
<gene>
    <name evidence="1" type="ORF">BpHYR1_013385</name>
</gene>
<keyword evidence="2" id="KW-1185">Reference proteome</keyword>
<sequence>MYRKFKTIKTSGVSVLELKLEKNKIYRNIVQHILLHLFYLKQKRCNKICCTILRIFVQFVFEIHKTGFFFINIFMILRTDLDNFKCLEFFELVIYLDKLVESDDDESEDLMVLKRSTSPPLVSLNVINSSA</sequence>
<reference evidence="1 2" key="1">
    <citation type="journal article" date="2018" name="Sci. Rep.">
        <title>Genomic signatures of local adaptation to the degree of environmental predictability in rotifers.</title>
        <authorList>
            <person name="Franch-Gras L."/>
            <person name="Hahn C."/>
            <person name="Garcia-Roger E.M."/>
            <person name="Carmona M.J."/>
            <person name="Serra M."/>
            <person name="Gomez A."/>
        </authorList>
    </citation>
    <scope>NUCLEOTIDE SEQUENCE [LARGE SCALE GENOMIC DNA]</scope>
    <source>
        <strain evidence="1">HYR1</strain>
    </source>
</reference>
<proteinExistence type="predicted"/>
<evidence type="ECO:0000313" key="2">
    <source>
        <dbReference type="Proteomes" id="UP000276133"/>
    </source>
</evidence>
<accession>A0A3M7T2H1</accession>
<dbReference type="AlphaFoldDB" id="A0A3M7T2H1"/>
<dbReference type="EMBL" id="REGN01000401">
    <property type="protein sequence ID" value="RNA42212.1"/>
    <property type="molecule type" value="Genomic_DNA"/>
</dbReference>